<protein>
    <submittedName>
        <fullName evidence="2">KilA-N domain-containing protein</fullName>
    </submittedName>
</protein>
<feature type="domain" description="KilA-N" evidence="1">
    <location>
        <begin position="1"/>
        <end position="96"/>
    </location>
</feature>
<keyword evidence="3" id="KW-1185">Reference proteome</keyword>
<name>A0ABT3MS11_9GAMM</name>
<dbReference type="SMART" id="SM01252">
    <property type="entry name" value="KilA-N"/>
    <property type="match status" value="1"/>
</dbReference>
<dbReference type="PROSITE" id="PS51301">
    <property type="entry name" value="KILA_N"/>
    <property type="match status" value="1"/>
</dbReference>
<evidence type="ECO:0000313" key="3">
    <source>
        <dbReference type="Proteomes" id="UP001209854"/>
    </source>
</evidence>
<dbReference type="Pfam" id="PF04383">
    <property type="entry name" value="KilA-N"/>
    <property type="match status" value="1"/>
</dbReference>
<organism evidence="2 3">
    <name type="scientific">Endozoicomonas gorgoniicola</name>
    <dbReference type="NCBI Taxonomy" id="1234144"/>
    <lineage>
        <taxon>Bacteria</taxon>
        <taxon>Pseudomonadati</taxon>
        <taxon>Pseudomonadota</taxon>
        <taxon>Gammaproteobacteria</taxon>
        <taxon>Oceanospirillales</taxon>
        <taxon>Endozoicomonadaceae</taxon>
        <taxon>Endozoicomonas</taxon>
    </lineage>
</organism>
<dbReference type="Proteomes" id="UP001209854">
    <property type="component" value="Unassembled WGS sequence"/>
</dbReference>
<evidence type="ECO:0000313" key="2">
    <source>
        <dbReference type="EMBL" id="MCW7552145.1"/>
    </source>
</evidence>
<dbReference type="EMBL" id="JAPFCC010000001">
    <property type="protein sequence ID" value="MCW7552145.1"/>
    <property type="molecule type" value="Genomic_DNA"/>
</dbReference>
<dbReference type="InterPro" id="IPR018004">
    <property type="entry name" value="KilA/APSES_HTH"/>
</dbReference>
<accession>A0ABT3MS11</accession>
<dbReference type="SUPFAM" id="SSF54616">
    <property type="entry name" value="DNA-binding domain of Mlu1-box binding protein MBP1"/>
    <property type="match status" value="1"/>
</dbReference>
<reference evidence="2 3" key="1">
    <citation type="submission" date="2022-10" db="EMBL/GenBank/DDBJ databases">
        <title>High-quality genome sequences of two octocoral-associated bacteria, Endozoicomonas euniceicola EF212 and Endozoicomonas gorgoniicola PS125.</title>
        <authorList>
            <person name="Chiou Y.-J."/>
            <person name="Chen Y.-H."/>
        </authorList>
    </citation>
    <scope>NUCLEOTIDE SEQUENCE [LARGE SCALE GENOMIC DNA]</scope>
    <source>
        <strain evidence="2 3">PS125</strain>
    </source>
</reference>
<dbReference type="InterPro" id="IPR036887">
    <property type="entry name" value="HTH_APSES_sf"/>
</dbReference>
<sequence>MCGQTVRVNDDGFVSLTDMWKASGGKSKNLAGKFVNNDSTKGFIKSLEVKTGYPVLKIVKGGKSAGTWAYKLLAYKYAGWIDPDFEVGAYTVLDKYFSGELKHKKGWQALHDYVIAERFSKKLGSFHGKGLSERRKEILELKERHKQLLQEFQMQLELEDLV</sequence>
<evidence type="ECO:0000259" key="1">
    <source>
        <dbReference type="PROSITE" id="PS51301"/>
    </source>
</evidence>
<proteinExistence type="predicted"/>
<gene>
    <name evidence="2" type="ORF">NX722_05690</name>
</gene>
<comment type="caution">
    <text evidence="2">The sequence shown here is derived from an EMBL/GenBank/DDBJ whole genome shotgun (WGS) entry which is preliminary data.</text>
</comment>
<dbReference type="InterPro" id="IPR017880">
    <property type="entry name" value="KilA_N"/>
</dbReference>